<dbReference type="RefSeq" id="WP_029427801.1">
    <property type="nucleotide sequence ID" value="NZ_CP012801.1"/>
</dbReference>
<reference evidence="1 2" key="1">
    <citation type="journal article" date="2015" name="Science">
        <title>Genetic determinants of in vivo fitness and diet responsiveness in multiple human gut Bacteroides.</title>
        <authorList>
            <person name="Wu M."/>
            <person name="McNulty N.P."/>
            <person name="Rodionov D.A."/>
            <person name="Khoroshkin M.S."/>
            <person name="Griffin N.W."/>
            <person name="Cheng J."/>
            <person name="Latreille P."/>
            <person name="Kerstetter R.A."/>
            <person name="Terrapon N."/>
            <person name="Henrissat B."/>
            <person name="Osterman A.L."/>
            <person name="Gordon J.I."/>
        </authorList>
    </citation>
    <scope>NUCLEOTIDE SEQUENCE [LARGE SCALE GENOMIC DNA]</scope>
    <source>
        <strain evidence="1 2">WH2</strain>
    </source>
</reference>
<dbReference type="Proteomes" id="UP000061809">
    <property type="component" value="Chromosome"/>
</dbReference>
<accession>A0A0P0G9Y9</accession>
<dbReference type="Gene3D" id="1.10.1200.10">
    <property type="entry name" value="ACP-like"/>
    <property type="match status" value="1"/>
</dbReference>
<dbReference type="SUPFAM" id="SSF47336">
    <property type="entry name" value="ACP-like"/>
    <property type="match status" value="1"/>
</dbReference>
<proteinExistence type="predicted"/>
<dbReference type="AlphaFoldDB" id="A0A0P0G9Y9"/>
<gene>
    <name evidence="1" type="ORF">BcellWH2_01784</name>
</gene>
<dbReference type="PATRIC" id="fig|246787.4.peg.1839"/>
<dbReference type="InterPro" id="IPR036736">
    <property type="entry name" value="ACP-like_sf"/>
</dbReference>
<dbReference type="KEGG" id="bcel:BcellWH2_01784"/>
<protein>
    <recommendedName>
        <fullName evidence="3">Acyl carrier protein</fullName>
    </recommendedName>
</protein>
<evidence type="ECO:0008006" key="3">
    <source>
        <dbReference type="Google" id="ProtNLM"/>
    </source>
</evidence>
<evidence type="ECO:0000313" key="1">
    <source>
        <dbReference type="EMBL" id="ALJ59037.1"/>
    </source>
</evidence>
<organism evidence="1 2">
    <name type="scientific">Bacteroides cellulosilyticus</name>
    <dbReference type="NCBI Taxonomy" id="246787"/>
    <lineage>
        <taxon>Bacteria</taxon>
        <taxon>Pseudomonadati</taxon>
        <taxon>Bacteroidota</taxon>
        <taxon>Bacteroidia</taxon>
        <taxon>Bacteroidales</taxon>
        <taxon>Bacteroidaceae</taxon>
        <taxon>Bacteroides</taxon>
    </lineage>
</organism>
<evidence type="ECO:0000313" key="2">
    <source>
        <dbReference type="Proteomes" id="UP000061809"/>
    </source>
</evidence>
<dbReference type="EMBL" id="CP012801">
    <property type="protein sequence ID" value="ALJ59037.1"/>
    <property type="molecule type" value="Genomic_DNA"/>
</dbReference>
<name>A0A0P0G9Y9_9BACE</name>
<sequence length="79" mass="9299">MSNIEKYNDIFKKMFNVSDDELGALVYKETAEWNSMTQIALVSEIEEQFDLDFDTDDIFLLKSYIIGKDMLTKKFDIEL</sequence>